<proteinExistence type="inferred from homology"/>
<dbReference type="Gene3D" id="2.60.40.3330">
    <property type="match status" value="1"/>
</dbReference>
<name>A0AAF3FBA0_9BILA</name>
<dbReference type="PANTHER" id="PTHR21700">
    <property type="entry name" value="TRANSTHYRETIN-LIKE FAMILY PROTEIN-RELATED"/>
    <property type="match status" value="1"/>
</dbReference>
<feature type="signal peptide" evidence="5">
    <location>
        <begin position="1"/>
        <end position="21"/>
    </location>
</feature>
<dbReference type="GO" id="GO:0005576">
    <property type="term" value="C:extracellular region"/>
    <property type="evidence" value="ECO:0007669"/>
    <property type="project" value="UniProtKB-SubCell"/>
</dbReference>
<evidence type="ECO:0000313" key="6">
    <source>
        <dbReference type="Proteomes" id="UP000887575"/>
    </source>
</evidence>
<dbReference type="PANTHER" id="PTHR21700:SF30">
    <property type="entry name" value="TRANSTHYRETIN-LIKE FAMILY PROTEIN"/>
    <property type="match status" value="1"/>
</dbReference>
<evidence type="ECO:0000256" key="5">
    <source>
        <dbReference type="SAM" id="SignalP"/>
    </source>
</evidence>
<keyword evidence="3" id="KW-0964">Secreted</keyword>
<dbReference type="GO" id="GO:0009986">
    <property type="term" value="C:cell surface"/>
    <property type="evidence" value="ECO:0007669"/>
    <property type="project" value="InterPro"/>
</dbReference>
<evidence type="ECO:0000256" key="3">
    <source>
        <dbReference type="ARBA" id="ARBA00022525"/>
    </source>
</evidence>
<organism evidence="6 7">
    <name type="scientific">Mesorhabditis belari</name>
    <dbReference type="NCBI Taxonomy" id="2138241"/>
    <lineage>
        <taxon>Eukaryota</taxon>
        <taxon>Metazoa</taxon>
        <taxon>Ecdysozoa</taxon>
        <taxon>Nematoda</taxon>
        <taxon>Chromadorea</taxon>
        <taxon>Rhabditida</taxon>
        <taxon>Rhabditina</taxon>
        <taxon>Rhabditomorpha</taxon>
        <taxon>Rhabditoidea</taxon>
        <taxon>Rhabditidae</taxon>
        <taxon>Mesorhabditinae</taxon>
        <taxon>Mesorhabditis</taxon>
    </lineage>
</organism>
<sequence length="143" mass="16312">MRSLFWFGAFLIAIFAQSGEEVEITIKGSTTCNRKTMATQKVKLYKWARGGSETLPTEFSSDDLLASTESGSNGGFELKIGNNRTENYIPVLRFTHTCNMKQWCFRRQDVVLPIKDKAEWTDFDMTFVPLDYHGYAAKDICND</sequence>
<dbReference type="Proteomes" id="UP000887575">
    <property type="component" value="Unassembled WGS sequence"/>
</dbReference>
<evidence type="ECO:0000256" key="1">
    <source>
        <dbReference type="ARBA" id="ARBA00004613"/>
    </source>
</evidence>
<evidence type="ECO:0000313" key="7">
    <source>
        <dbReference type="WBParaSite" id="MBELARI_LOCUS4135"/>
    </source>
</evidence>
<reference evidence="7" key="1">
    <citation type="submission" date="2024-02" db="UniProtKB">
        <authorList>
            <consortium name="WormBaseParasite"/>
        </authorList>
    </citation>
    <scope>IDENTIFICATION</scope>
</reference>
<dbReference type="AlphaFoldDB" id="A0AAF3FBA0"/>
<dbReference type="Pfam" id="PF01060">
    <property type="entry name" value="TTR-52"/>
    <property type="match status" value="1"/>
</dbReference>
<keyword evidence="4 5" id="KW-0732">Signal</keyword>
<evidence type="ECO:0000256" key="2">
    <source>
        <dbReference type="ARBA" id="ARBA00010112"/>
    </source>
</evidence>
<dbReference type="InterPro" id="IPR038479">
    <property type="entry name" value="Transthyretin-like_sf"/>
</dbReference>
<accession>A0AAF3FBA0</accession>
<keyword evidence="6" id="KW-1185">Reference proteome</keyword>
<dbReference type="InterPro" id="IPR001534">
    <property type="entry name" value="Transthyretin-like"/>
</dbReference>
<protein>
    <submittedName>
        <fullName evidence="7">Uncharacterized protein</fullName>
    </submittedName>
</protein>
<comment type="subcellular location">
    <subcellularLocation>
        <location evidence="1">Secreted</location>
    </subcellularLocation>
</comment>
<dbReference type="WBParaSite" id="MBELARI_LOCUS4135">
    <property type="protein sequence ID" value="MBELARI_LOCUS4135"/>
    <property type="gene ID" value="MBELARI_LOCUS4135"/>
</dbReference>
<feature type="chain" id="PRO_5042281553" evidence="5">
    <location>
        <begin position="22"/>
        <end position="143"/>
    </location>
</feature>
<evidence type="ECO:0000256" key="4">
    <source>
        <dbReference type="ARBA" id="ARBA00022729"/>
    </source>
</evidence>
<comment type="similarity">
    <text evidence="2">Belongs to the nematode transthyretin-like family.</text>
</comment>